<feature type="compositionally biased region" description="Basic residues" evidence="1">
    <location>
        <begin position="343"/>
        <end position="353"/>
    </location>
</feature>
<reference evidence="2" key="1">
    <citation type="submission" date="2020-06" db="EMBL/GenBank/DDBJ databases">
        <authorList>
            <person name="Onetto C."/>
        </authorList>
    </citation>
    <scope>NUCLEOTIDE SEQUENCE</scope>
</reference>
<dbReference type="Proteomes" id="UP000716446">
    <property type="component" value="Unassembled WGS sequence"/>
</dbReference>
<feature type="region of interest" description="Disordered" evidence="1">
    <location>
        <begin position="425"/>
        <end position="500"/>
    </location>
</feature>
<dbReference type="AlphaFoldDB" id="A0A9N8JXZ6"/>
<proteinExistence type="predicted"/>
<feature type="compositionally biased region" description="Acidic residues" evidence="1">
    <location>
        <begin position="374"/>
        <end position="384"/>
    </location>
</feature>
<feature type="region of interest" description="Disordered" evidence="1">
    <location>
        <begin position="327"/>
        <end position="410"/>
    </location>
</feature>
<comment type="caution">
    <text evidence="2">The sequence shown here is derived from an EMBL/GenBank/DDBJ whole genome shotgun (WGS) entry which is preliminary data.</text>
</comment>
<feature type="compositionally biased region" description="Low complexity" evidence="1">
    <location>
        <begin position="46"/>
        <end position="61"/>
    </location>
</feature>
<organism evidence="2 3">
    <name type="scientific">Aureobasidium vineae</name>
    <dbReference type="NCBI Taxonomy" id="2773715"/>
    <lineage>
        <taxon>Eukaryota</taxon>
        <taxon>Fungi</taxon>
        <taxon>Dikarya</taxon>
        <taxon>Ascomycota</taxon>
        <taxon>Pezizomycotina</taxon>
        <taxon>Dothideomycetes</taxon>
        <taxon>Dothideomycetidae</taxon>
        <taxon>Dothideales</taxon>
        <taxon>Saccotheciaceae</taxon>
        <taxon>Aureobasidium</taxon>
    </lineage>
</organism>
<protein>
    <submittedName>
        <fullName evidence="2">Uncharacterized protein</fullName>
    </submittedName>
</protein>
<evidence type="ECO:0000313" key="3">
    <source>
        <dbReference type="Proteomes" id="UP000716446"/>
    </source>
</evidence>
<feature type="region of interest" description="Disordered" evidence="1">
    <location>
        <begin position="101"/>
        <end position="122"/>
    </location>
</feature>
<dbReference type="EMBL" id="CAIJEN010000017">
    <property type="protein sequence ID" value="CAD0096863.1"/>
    <property type="molecule type" value="Genomic_DNA"/>
</dbReference>
<feature type="compositionally biased region" description="Basic and acidic residues" evidence="1">
    <location>
        <begin position="330"/>
        <end position="342"/>
    </location>
</feature>
<feature type="compositionally biased region" description="Low complexity" evidence="1">
    <location>
        <begin position="363"/>
        <end position="373"/>
    </location>
</feature>
<evidence type="ECO:0000313" key="2">
    <source>
        <dbReference type="EMBL" id="CAD0096863.1"/>
    </source>
</evidence>
<feature type="region of interest" description="Disordered" evidence="1">
    <location>
        <begin position="207"/>
        <end position="237"/>
    </location>
</feature>
<name>A0A9N8JXZ6_9PEZI</name>
<sequence>MDYIYEKIAGKGPARKYNLEKCRKELEKSCSDYRNRGNCFPPTPRTTPCTSSAPTQQQPSPKQKKKVRFQTYLSLNETAHVPHKVKRCPFQYNENELRQRAQQLKAESKQASKPRLHQPPVPIADPFDGYTGHDFPNDCSKDNSSTEDFAPRRHPTLHRQNLTQDELIAIRDTAARIASHCAVRDKQPYPDSPPQETLHRIRSAVWSERTKSEGQNSAAPSPPDRAQDDNGISVTKDGCITQRGFDISPMTSSPGGAVHIRCDSGCEVRCKTPNHVSPEQETRKELLRPSVRNGRGAKVPVCFRKQEISHQRKVSHLSALLSAHGFSNGQKEDQKPAQENTHRAHMPQQRHRMPVPARPLVFSGSSSSGAVVSDSEDDSEEEQERSEAKKVDSATGSPTCADGAKDPAGHGSVATLIVSYKPAETVKTSNHLPQPSAPPSPPSSKLPVPSFPRVKQGQHLHAGTPLPQRLSKHPNLASKPHRQAAQESPPSQQQNPQPRFLRSQQTAKVLLAHQQQRRARQAPLPHPQSACQALGLHLPTPPNPFSESGNYVSALLDKIERNGGRRPENFSWNHVAPMHGFSSCRPFYVLD</sequence>
<evidence type="ECO:0000256" key="1">
    <source>
        <dbReference type="SAM" id="MobiDB-lite"/>
    </source>
</evidence>
<gene>
    <name evidence="2" type="ORF">AWRI4619_LOCUS9492</name>
</gene>
<keyword evidence="3" id="KW-1185">Reference proteome</keyword>
<feature type="region of interest" description="Disordered" evidence="1">
    <location>
        <begin position="33"/>
        <end position="67"/>
    </location>
</feature>
<feature type="compositionally biased region" description="Low complexity" evidence="1">
    <location>
        <begin position="483"/>
        <end position="498"/>
    </location>
</feature>
<feature type="compositionally biased region" description="Pro residues" evidence="1">
    <location>
        <begin position="435"/>
        <end position="444"/>
    </location>
</feature>
<accession>A0A9N8JXZ6</accession>